<dbReference type="InterPro" id="IPR002110">
    <property type="entry name" value="Ankyrin_rpt"/>
</dbReference>
<dbReference type="PROSITE" id="PS50297">
    <property type="entry name" value="ANK_REP_REGION"/>
    <property type="match status" value="1"/>
</dbReference>
<accession>A0ABR4PWH5</accession>
<protein>
    <submittedName>
        <fullName evidence="4">Nacht and ankyrin domain protein</fullName>
    </submittedName>
</protein>
<feature type="repeat" description="ANK" evidence="3">
    <location>
        <begin position="300"/>
        <end position="332"/>
    </location>
</feature>
<dbReference type="Proteomes" id="UP001629113">
    <property type="component" value="Unassembled WGS sequence"/>
</dbReference>
<dbReference type="PANTHER" id="PTHR23206:SF7">
    <property type="entry name" value="PROTEIN KINASE DOMAIN-CONTAINING PROTEIN"/>
    <property type="match status" value="1"/>
</dbReference>
<dbReference type="InterPro" id="IPR036770">
    <property type="entry name" value="Ankyrin_rpt-contain_sf"/>
</dbReference>
<reference evidence="4 5" key="1">
    <citation type="submission" date="2024-06" db="EMBL/GenBank/DDBJ databases">
        <title>Complete genome of Phlyctema vagabunda strain 19-DSS-EL-015.</title>
        <authorList>
            <person name="Fiorenzani C."/>
        </authorList>
    </citation>
    <scope>NUCLEOTIDE SEQUENCE [LARGE SCALE GENOMIC DNA]</scope>
    <source>
        <strain evidence="4 5">19-DSS-EL-015</strain>
    </source>
</reference>
<evidence type="ECO:0000256" key="2">
    <source>
        <dbReference type="ARBA" id="ARBA00023043"/>
    </source>
</evidence>
<dbReference type="PANTHER" id="PTHR23206">
    <property type="entry name" value="MASK PROTEIN"/>
    <property type="match status" value="1"/>
</dbReference>
<evidence type="ECO:0000256" key="3">
    <source>
        <dbReference type="PROSITE-ProRule" id="PRU00023"/>
    </source>
</evidence>
<dbReference type="Pfam" id="PF12796">
    <property type="entry name" value="Ank_2"/>
    <property type="match status" value="2"/>
</dbReference>
<name>A0ABR4PWH5_9HELO</name>
<evidence type="ECO:0000313" key="5">
    <source>
        <dbReference type="Proteomes" id="UP001629113"/>
    </source>
</evidence>
<keyword evidence="5" id="KW-1185">Reference proteome</keyword>
<gene>
    <name evidence="4" type="ORF">PVAG01_01104</name>
</gene>
<keyword evidence="1" id="KW-0677">Repeat</keyword>
<dbReference type="InterPro" id="IPR051631">
    <property type="entry name" value="Ankyrin-KH/SAM_domain"/>
</dbReference>
<dbReference type="EMBL" id="JBFCZG010000001">
    <property type="protein sequence ID" value="KAL3427595.1"/>
    <property type="molecule type" value="Genomic_DNA"/>
</dbReference>
<evidence type="ECO:0000313" key="4">
    <source>
        <dbReference type="EMBL" id="KAL3427595.1"/>
    </source>
</evidence>
<dbReference type="SMART" id="SM00248">
    <property type="entry name" value="ANK"/>
    <property type="match status" value="7"/>
</dbReference>
<sequence>MVNALYSTKTINKPVPGSYRAPGLGVHPLKGIKFTSRLLQERILDRSIKREPCFIVERVVNELSSRSVDKTQDRQLKYLSEISTMVAIRQGKELVQALIPTLPENLAKYWVRINNEDAVEDHLLTAAAWIGDLELVKNLAWSFIRRGRSINPVSHYMFTPLWAAARNGHASIVSWLLKKGVKDKIFREPITSYDSALCAACIGGHIKVVQLILRQDRIIGGEEMKNALRATAINGQLSIMVILLYRVIEHFQRGEMDKVPVNLYCELTSVLWLACQNGSTEIAEVLLGMGINPDRTDDAGGRTCIQIAAANGQAETVKLLLRHGVDCTSSSFRQPCPIVLAAGGGFVETVRILLDRGSGEYPGHCWPSLTLKDAARGGHAEVVALLLARGFDIEEEHAGDAAVNAACQEGYSSIVKILADHGCHIHGTGKYFKPKHQECSPGVWSLLGFTPCTLAHRPKPMEVATQSRRDNVIQTLIELGVKYEPNTRASSPYEDF</sequence>
<keyword evidence="2 3" id="KW-0040">ANK repeat</keyword>
<evidence type="ECO:0000256" key="1">
    <source>
        <dbReference type="ARBA" id="ARBA00022737"/>
    </source>
</evidence>
<dbReference type="PROSITE" id="PS50088">
    <property type="entry name" value="ANK_REPEAT"/>
    <property type="match status" value="1"/>
</dbReference>
<proteinExistence type="predicted"/>
<dbReference type="SUPFAM" id="SSF48403">
    <property type="entry name" value="Ankyrin repeat"/>
    <property type="match status" value="1"/>
</dbReference>
<comment type="caution">
    <text evidence="4">The sequence shown here is derived from an EMBL/GenBank/DDBJ whole genome shotgun (WGS) entry which is preliminary data.</text>
</comment>
<dbReference type="Gene3D" id="1.25.40.20">
    <property type="entry name" value="Ankyrin repeat-containing domain"/>
    <property type="match status" value="3"/>
</dbReference>
<organism evidence="4 5">
    <name type="scientific">Phlyctema vagabunda</name>
    <dbReference type="NCBI Taxonomy" id="108571"/>
    <lineage>
        <taxon>Eukaryota</taxon>
        <taxon>Fungi</taxon>
        <taxon>Dikarya</taxon>
        <taxon>Ascomycota</taxon>
        <taxon>Pezizomycotina</taxon>
        <taxon>Leotiomycetes</taxon>
        <taxon>Helotiales</taxon>
        <taxon>Dermateaceae</taxon>
        <taxon>Phlyctema</taxon>
    </lineage>
</organism>